<dbReference type="GO" id="GO:0016020">
    <property type="term" value="C:membrane"/>
    <property type="evidence" value="ECO:0007669"/>
    <property type="project" value="GOC"/>
</dbReference>
<proteinExistence type="predicted"/>
<evidence type="ECO:0000256" key="1">
    <source>
        <dbReference type="ARBA" id="ARBA00022723"/>
    </source>
</evidence>
<name>A0A9N7QG31_9BACT</name>
<evidence type="ECO:0000313" key="4">
    <source>
        <dbReference type="EMBL" id="BDI33805.1"/>
    </source>
</evidence>
<sequence>MMLAQKPDIVFLTGDFVSGRHADRWIDSCVEALAPLTAVPGGAYGVLGNHDWWCGGRRWIPRKLEAAGVHILKNASAPFPGVPGCHIVGVDDPLCGGAQPERAVRGVPPGDIKILLAHEPDYADQLGPGFALQISGHSHGGQIRVPGLPPIQTPVMGRRYPEGLQQAKNHRVYTSRGIGTIGPPYRLFCPPEVTILKITSGSETA</sequence>
<dbReference type="InterPro" id="IPR051158">
    <property type="entry name" value="Metallophosphoesterase_sf"/>
</dbReference>
<organism evidence="4 5">
    <name type="scientific">Capsulimonas corticalis</name>
    <dbReference type="NCBI Taxonomy" id="2219043"/>
    <lineage>
        <taxon>Bacteria</taxon>
        <taxon>Bacillati</taxon>
        <taxon>Armatimonadota</taxon>
        <taxon>Armatimonadia</taxon>
        <taxon>Capsulimonadales</taxon>
        <taxon>Capsulimonadaceae</taxon>
        <taxon>Capsulimonas</taxon>
    </lineage>
</organism>
<dbReference type="Pfam" id="PF00149">
    <property type="entry name" value="Metallophos"/>
    <property type="match status" value="1"/>
</dbReference>
<dbReference type="GO" id="GO:0046872">
    <property type="term" value="F:metal ion binding"/>
    <property type="evidence" value="ECO:0007669"/>
    <property type="project" value="UniProtKB-KW"/>
</dbReference>
<protein>
    <recommendedName>
        <fullName evidence="3">Calcineurin-like phosphoesterase domain-containing protein</fullName>
    </recommendedName>
</protein>
<keyword evidence="5" id="KW-1185">Reference proteome</keyword>
<dbReference type="EMBL" id="AP025739">
    <property type="protein sequence ID" value="BDI33805.1"/>
    <property type="molecule type" value="Genomic_DNA"/>
</dbReference>
<dbReference type="CDD" id="cd07385">
    <property type="entry name" value="MPP_YkuE_C"/>
    <property type="match status" value="1"/>
</dbReference>
<dbReference type="Proteomes" id="UP000287394">
    <property type="component" value="Chromosome"/>
</dbReference>
<feature type="domain" description="Calcineurin-like phosphoesterase" evidence="3">
    <location>
        <begin position="5"/>
        <end position="140"/>
    </location>
</feature>
<dbReference type="KEGG" id="ccot:CCAX7_58560"/>
<dbReference type="GO" id="GO:0008758">
    <property type="term" value="F:UDP-2,3-diacylglucosamine hydrolase activity"/>
    <property type="evidence" value="ECO:0007669"/>
    <property type="project" value="TreeGrafter"/>
</dbReference>
<evidence type="ECO:0000259" key="3">
    <source>
        <dbReference type="Pfam" id="PF00149"/>
    </source>
</evidence>
<dbReference type="InterPro" id="IPR004843">
    <property type="entry name" value="Calcineurin-like_PHP"/>
</dbReference>
<dbReference type="GO" id="GO:0009245">
    <property type="term" value="P:lipid A biosynthetic process"/>
    <property type="evidence" value="ECO:0007669"/>
    <property type="project" value="TreeGrafter"/>
</dbReference>
<dbReference type="InterPro" id="IPR029052">
    <property type="entry name" value="Metallo-depent_PP-like"/>
</dbReference>
<reference evidence="4 5" key="1">
    <citation type="journal article" date="2019" name="Int. J. Syst. Evol. Microbiol.">
        <title>Capsulimonas corticalis gen. nov., sp. nov., an aerobic capsulated bacterium, of a novel bacterial order, Capsulimonadales ord. nov., of the class Armatimonadia of the phylum Armatimonadetes.</title>
        <authorList>
            <person name="Li J."/>
            <person name="Kudo C."/>
            <person name="Tonouchi A."/>
        </authorList>
    </citation>
    <scope>NUCLEOTIDE SEQUENCE [LARGE SCALE GENOMIC DNA]</scope>
    <source>
        <strain evidence="4 5">AX-7</strain>
    </source>
</reference>
<keyword evidence="2" id="KW-0378">Hydrolase</keyword>
<keyword evidence="1" id="KW-0479">Metal-binding</keyword>
<dbReference type="Gene3D" id="3.60.21.10">
    <property type="match status" value="1"/>
</dbReference>
<evidence type="ECO:0000256" key="2">
    <source>
        <dbReference type="ARBA" id="ARBA00022801"/>
    </source>
</evidence>
<dbReference type="AlphaFoldDB" id="A0A9N7QG31"/>
<evidence type="ECO:0000313" key="5">
    <source>
        <dbReference type="Proteomes" id="UP000287394"/>
    </source>
</evidence>
<dbReference type="PANTHER" id="PTHR31302">
    <property type="entry name" value="TRANSMEMBRANE PROTEIN WITH METALLOPHOSPHOESTERASE DOMAIN-RELATED"/>
    <property type="match status" value="1"/>
</dbReference>
<dbReference type="PANTHER" id="PTHR31302:SF31">
    <property type="entry name" value="PHOSPHODIESTERASE YAEI"/>
    <property type="match status" value="1"/>
</dbReference>
<accession>A0A9N7QG31</accession>
<dbReference type="SUPFAM" id="SSF56300">
    <property type="entry name" value="Metallo-dependent phosphatases"/>
    <property type="match status" value="1"/>
</dbReference>
<gene>
    <name evidence="4" type="ORF">CCAX7_58560</name>
</gene>